<dbReference type="GO" id="GO:0006974">
    <property type="term" value="P:DNA damage response"/>
    <property type="evidence" value="ECO:0007669"/>
    <property type="project" value="TreeGrafter"/>
</dbReference>
<evidence type="ECO:0000259" key="8">
    <source>
        <dbReference type="Pfam" id="PF01937"/>
    </source>
</evidence>
<gene>
    <name evidence="9" type="ORF">CDD82_1502</name>
</gene>
<evidence type="ECO:0000256" key="4">
    <source>
        <dbReference type="ARBA" id="ARBA00022801"/>
    </source>
</evidence>
<proteinExistence type="inferred from homology"/>
<comment type="domain">
    <text evidence="7">Subfamily III proteins have a conserved RTxK motif about 40-50 residues from the C-terminus; the threonine may be replaced by serine or cysteine.</text>
</comment>
<evidence type="ECO:0000256" key="5">
    <source>
        <dbReference type="ARBA" id="ARBA00023211"/>
    </source>
</evidence>
<evidence type="ECO:0000256" key="1">
    <source>
        <dbReference type="ARBA" id="ARBA00001326"/>
    </source>
</evidence>
<dbReference type="InterPro" id="IPR039763">
    <property type="entry name" value="ARMT1"/>
</dbReference>
<comment type="caution">
    <text evidence="9">The sequence shown here is derived from an EMBL/GenBank/DDBJ whole genome shotgun (WGS) entry which is preliminary data.</text>
</comment>
<dbReference type="OrthoDB" id="541375at2759"/>
<dbReference type="Pfam" id="PF01937">
    <property type="entry name" value="ARMT1-like_dom"/>
    <property type="match status" value="1"/>
</dbReference>
<comment type="function">
    <text evidence="7">Metal-dependent phosphatase that shows phosphatase activity against several substrates, including fructose-1-phosphate and fructose-6-phosphate. Its preference for fructose-1-phosphate, a strong glycating agent that causes DNA damage rather than a canonical yeast metabolite, suggests a damage-control function in hexose phosphate metabolism.</text>
</comment>
<dbReference type="AlphaFoldDB" id="A0A2C5XMG7"/>
<reference evidence="9 10" key="1">
    <citation type="submission" date="2017-06" db="EMBL/GenBank/DDBJ databases">
        <title>Ant-infecting Ophiocordyceps genomes reveal a high diversity of potential behavioral manipulation genes and a possible major role for enterotoxins.</title>
        <authorList>
            <person name="De Bekker C."/>
            <person name="Evans H.C."/>
            <person name="Brachmann A."/>
            <person name="Hughes D.P."/>
        </authorList>
    </citation>
    <scope>NUCLEOTIDE SEQUENCE [LARGE SCALE GENOMIC DNA]</scope>
    <source>
        <strain evidence="9 10">1348a</strain>
    </source>
</reference>
<dbReference type="Proteomes" id="UP000224854">
    <property type="component" value="Unassembled WGS sequence"/>
</dbReference>
<dbReference type="EC" id="3.1.3.-" evidence="7"/>
<dbReference type="GO" id="GO:0103026">
    <property type="term" value="F:fructose-1-phosphatase activity"/>
    <property type="evidence" value="ECO:0007669"/>
    <property type="project" value="RHEA"/>
</dbReference>
<dbReference type="InterPro" id="IPR036075">
    <property type="entry name" value="ARMT-1-like_metal-bd_sf"/>
</dbReference>
<dbReference type="GO" id="GO:0097023">
    <property type="term" value="F:fructose 6-phosphate aldolase activity"/>
    <property type="evidence" value="ECO:0007669"/>
    <property type="project" value="RHEA"/>
</dbReference>
<evidence type="ECO:0000256" key="6">
    <source>
        <dbReference type="ARBA" id="ARBA00048809"/>
    </source>
</evidence>
<protein>
    <recommendedName>
        <fullName evidence="7">Sugar phosphate phosphatase</fullName>
        <ecNumber evidence="7">3.1.3.-</ecNumber>
    </recommendedName>
</protein>
<organism evidence="9 10">
    <name type="scientific">Ophiocordyceps australis</name>
    <dbReference type="NCBI Taxonomy" id="1399860"/>
    <lineage>
        <taxon>Eukaryota</taxon>
        <taxon>Fungi</taxon>
        <taxon>Dikarya</taxon>
        <taxon>Ascomycota</taxon>
        <taxon>Pezizomycotina</taxon>
        <taxon>Sordariomycetes</taxon>
        <taxon>Hypocreomycetidae</taxon>
        <taxon>Hypocreales</taxon>
        <taxon>Ophiocordycipitaceae</taxon>
        <taxon>Ophiocordyceps</taxon>
    </lineage>
</organism>
<dbReference type="EMBL" id="NJEU01001456">
    <property type="protein sequence ID" value="PHH66978.1"/>
    <property type="molecule type" value="Genomic_DNA"/>
</dbReference>
<dbReference type="GO" id="GO:0046872">
    <property type="term" value="F:metal ion binding"/>
    <property type="evidence" value="ECO:0007669"/>
    <property type="project" value="UniProtKB-UniRule"/>
</dbReference>
<keyword evidence="10" id="KW-1185">Reference proteome</keyword>
<keyword evidence="3 7" id="KW-0479">Metal-binding</keyword>
<dbReference type="InterPro" id="IPR002791">
    <property type="entry name" value="ARMT1-like_metal-bd"/>
</dbReference>
<evidence type="ECO:0000256" key="7">
    <source>
        <dbReference type="RuleBase" id="RU367030"/>
    </source>
</evidence>
<evidence type="ECO:0000313" key="9">
    <source>
        <dbReference type="EMBL" id="PHH66978.1"/>
    </source>
</evidence>
<accession>A0A2C5XMG7</accession>
<dbReference type="FunFam" id="1.20.930.60:FF:000002">
    <property type="entry name" value="Protein-glutamate O-methyltransferase C1393.13"/>
    <property type="match status" value="1"/>
</dbReference>
<comment type="similarity">
    <text evidence="2 7">Belongs to the damage-control phosphatase family. Sugar phosphate phosphatase III subfamily.</text>
</comment>
<keyword evidence="4 7" id="KW-0378">Hydrolase</keyword>
<dbReference type="Gene3D" id="1.20.930.60">
    <property type="match status" value="1"/>
</dbReference>
<keyword evidence="5 7" id="KW-0464">Manganese</keyword>
<dbReference type="SUPFAM" id="SSF111321">
    <property type="entry name" value="AF1104-like"/>
    <property type="match status" value="1"/>
</dbReference>
<name>A0A2C5XMG7_9HYPO</name>
<evidence type="ECO:0000256" key="3">
    <source>
        <dbReference type="ARBA" id="ARBA00022723"/>
    </source>
</evidence>
<dbReference type="GO" id="GO:0005634">
    <property type="term" value="C:nucleus"/>
    <property type="evidence" value="ECO:0007669"/>
    <property type="project" value="TreeGrafter"/>
</dbReference>
<comment type="catalytic activity">
    <reaction evidence="1 7">
        <text>beta-D-fructose 1-phosphate + H2O = D-fructose + phosphate</text>
        <dbReference type="Rhea" id="RHEA:35603"/>
        <dbReference type="ChEBI" id="CHEBI:15377"/>
        <dbReference type="ChEBI" id="CHEBI:37721"/>
        <dbReference type="ChEBI" id="CHEBI:43474"/>
        <dbReference type="ChEBI" id="CHEBI:138881"/>
    </reaction>
</comment>
<comment type="catalytic activity">
    <reaction evidence="6 7">
        <text>beta-D-fructose 6-phosphate = dihydroxyacetone + D-glyceraldehyde 3-phosphate</text>
        <dbReference type="Rhea" id="RHEA:28002"/>
        <dbReference type="ChEBI" id="CHEBI:16016"/>
        <dbReference type="ChEBI" id="CHEBI:57634"/>
        <dbReference type="ChEBI" id="CHEBI:59776"/>
    </reaction>
</comment>
<comment type="cofactor">
    <cofactor evidence="7">
        <name>Mn(2+)</name>
        <dbReference type="ChEBI" id="CHEBI:29035"/>
    </cofactor>
    <cofactor evidence="7">
        <name>Ni(2+)</name>
        <dbReference type="ChEBI" id="CHEBI:49786"/>
    </cofactor>
</comment>
<sequence>MEFDTQTPQSVTSDPTSFASDSVRKRWPVILTGAIDDMHRTVAQTDHADKQAEGKKIIEQLATLKYEIQHNRKLTPIVDDGFSHEVAAYNKEIEQRATPTWFDLGWLFGECYMYRRISTFFSLSKHWKDYDLFARQKIDTFRTSRAAVLELAARYRELMHQPKIHDPDAEKTCRS</sequence>
<evidence type="ECO:0000256" key="2">
    <source>
        <dbReference type="ARBA" id="ARBA00009519"/>
    </source>
</evidence>
<feature type="domain" description="Damage-control phosphatase ARMT1-like metal-binding" evidence="8">
    <location>
        <begin position="23"/>
        <end position="161"/>
    </location>
</feature>
<dbReference type="PANTHER" id="PTHR12260">
    <property type="entry name" value="DAMAGE-CONTROL PHOSPHATASE ARMT1"/>
    <property type="match status" value="1"/>
</dbReference>
<dbReference type="PANTHER" id="PTHR12260:SF6">
    <property type="entry name" value="DAMAGE-CONTROL PHOSPHATASE ARMT1"/>
    <property type="match status" value="1"/>
</dbReference>
<evidence type="ECO:0000313" key="10">
    <source>
        <dbReference type="Proteomes" id="UP000224854"/>
    </source>
</evidence>